<proteinExistence type="predicted"/>
<dbReference type="NCBIfam" id="NF038229">
    <property type="entry name" value="Glyco4_Geo_Pelo"/>
    <property type="match status" value="1"/>
</dbReference>
<dbReference type="CDD" id="cd03801">
    <property type="entry name" value="GT4_PimA-like"/>
    <property type="match status" value="1"/>
</dbReference>
<gene>
    <name evidence="2" type="ORF">JZM60_09585</name>
</gene>
<evidence type="ECO:0000259" key="1">
    <source>
        <dbReference type="Pfam" id="PF00534"/>
    </source>
</evidence>
<dbReference type="SUPFAM" id="SSF53756">
    <property type="entry name" value="UDP-Glycosyltransferase/glycogen phosphorylase"/>
    <property type="match status" value="1"/>
</dbReference>
<feature type="domain" description="Glycosyl transferase family 1" evidence="1">
    <location>
        <begin position="156"/>
        <end position="313"/>
    </location>
</feature>
<dbReference type="PANTHER" id="PTHR46660">
    <property type="match status" value="1"/>
</dbReference>
<dbReference type="InterPro" id="IPR001296">
    <property type="entry name" value="Glyco_trans_1"/>
</dbReference>
<name>A0ABX7PZ56_9BACT</name>
<dbReference type="Proteomes" id="UP000663651">
    <property type="component" value="Chromosome"/>
</dbReference>
<evidence type="ECO:0000313" key="3">
    <source>
        <dbReference type="Proteomes" id="UP000663651"/>
    </source>
</evidence>
<dbReference type="InterPro" id="IPR052622">
    <property type="entry name" value="Glycosyltransferase_G1"/>
</dbReference>
<sequence length="340" mass="36961">MKIAFITPYYNPPVRGNAVTVRRIAGNLAAAGCETAVYSLDALTAGDILREVLPTSPDVIHGFHAFHGGRPAREIAAAAGVAYVVTITGSDVYEAMLDGRRGETLAVLRDAAAIVVFDSSVKQRIAGHHPSLAEKIQIIPQGVELPGEDFTWGPERFDGGEFVFFLPAGLRPVKNIDSALAPLAELHRNDPRIRLLVAGPVLDPAYGAQLLEELERYPFARYLGAVGRGAIGALYRRADVVLNTSVFEGGMANSVLEAMAFGRPVLAADIEGNRSLVKEGKTGLLFRHEAEFLEKAEKLLRDGALRRRLGDEGSRLVREQFSVEREAAAYRDLYCRVLSR</sequence>
<dbReference type="RefSeq" id="WP_207162089.1">
    <property type="nucleotide sequence ID" value="NZ_CP071382.1"/>
</dbReference>
<dbReference type="EMBL" id="CP071382">
    <property type="protein sequence ID" value="QSV44428.1"/>
    <property type="molecule type" value="Genomic_DNA"/>
</dbReference>
<protein>
    <submittedName>
        <fullName evidence="2">GPMC system family 4 glycosyltransferase</fullName>
    </submittedName>
</protein>
<evidence type="ECO:0000313" key="2">
    <source>
        <dbReference type="EMBL" id="QSV44428.1"/>
    </source>
</evidence>
<organism evidence="2 3">
    <name type="scientific">Geobacter benzoatilyticus</name>
    <dbReference type="NCBI Taxonomy" id="2815309"/>
    <lineage>
        <taxon>Bacteria</taxon>
        <taxon>Pseudomonadati</taxon>
        <taxon>Thermodesulfobacteriota</taxon>
        <taxon>Desulfuromonadia</taxon>
        <taxon>Geobacterales</taxon>
        <taxon>Geobacteraceae</taxon>
        <taxon>Geobacter</taxon>
    </lineage>
</organism>
<dbReference type="PANTHER" id="PTHR46660:SF2">
    <property type="entry name" value="GLYCOSYLTRANSFERASE 1 DOMAIN-CONTAINING PROTEIN 1"/>
    <property type="match status" value="1"/>
</dbReference>
<reference evidence="2 3" key="1">
    <citation type="submission" date="2021-03" db="EMBL/GenBank/DDBJ databases">
        <title>Geobacter metallireducens gen. nov. sp. nov., a microorganism capable of coupling the complete oxidation of organic compounds to the reduction of iron and other metals.</title>
        <authorList>
            <person name="Li Y."/>
        </authorList>
    </citation>
    <scope>NUCLEOTIDE SEQUENCE [LARGE SCALE GENOMIC DNA]</scope>
    <source>
        <strain evidence="2 3">Jerry-YX</strain>
    </source>
</reference>
<dbReference type="Pfam" id="PF00534">
    <property type="entry name" value="Glycos_transf_1"/>
    <property type="match status" value="1"/>
</dbReference>
<keyword evidence="3" id="KW-1185">Reference proteome</keyword>
<dbReference type="Gene3D" id="3.40.50.2000">
    <property type="entry name" value="Glycogen Phosphorylase B"/>
    <property type="match status" value="2"/>
</dbReference>
<accession>A0ABX7PZ56</accession>